<dbReference type="PANTHER" id="PTHR10622">
    <property type="entry name" value="HET DOMAIN-CONTAINING PROTEIN"/>
    <property type="match status" value="1"/>
</dbReference>
<evidence type="ECO:0000313" key="3">
    <source>
        <dbReference type="Proteomes" id="UP000053599"/>
    </source>
</evidence>
<gene>
    <name evidence="2" type="ORF">PV11_04788</name>
</gene>
<dbReference type="OrthoDB" id="674604at2759"/>
<dbReference type="STRING" id="1016849.A0A0D1Z769"/>
<protein>
    <recommendedName>
        <fullName evidence="1">Heterokaryon incompatibility domain-containing protein</fullName>
    </recommendedName>
</protein>
<accession>A0A0D1Z769</accession>
<dbReference type="Proteomes" id="UP000053599">
    <property type="component" value="Unassembled WGS sequence"/>
</dbReference>
<evidence type="ECO:0000313" key="2">
    <source>
        <dbReference type="EMBL" id="KIV82698.1"/>
    </source>
</evidence>
<dbReference type="Pfam" id="PF06985">
    <property type="entry name" value="HET"/>
    <property type="match status" value="1"/>
</dbReference>
<dbReference type="PANTHER" id="PTHR10622:SF12">
    <property type="entry name" value="HET DOMAIN-CONTAINING PROTEIN"/>
    <property type="match status" value="1"/>
</dbReference>
<dbReference type="InterPro" id="IPR010730">
    <property type="entry name" value="HET"/>
</dbReference>
<dbReference type="AlphaFoldDB" id="A0A0D1Z769"/>
<reference evidence="2 3" key="1">
    <citation type="submission" date="2015-01" db="EMBL/GenBank/DDBJ databases">
        <title>The Genome Sequence of Exophiala sideris CBS121828.</title>
        <authorList>
            <consortium name="The Broad Institute Genomics Platform"/>
            <person name="Cuomo C."/>
            <person name="de Hoog S."/>
            <person name="Gorbushina A."/>
            <person name="Stielow B."/>
            <person name="Teixiera M."/>
            <person name="Abouelleil A."/>
            <person name="Chapman S.B."/>
            <person name="Priest M."/>
            <person name="Young S.K."/>
            <person name="Wortman J."/>
            <person name="Nusbaum C."/>
            <person name="Birren B."/>
        </authorList>
    </citation>
    <scope>NUCLEOTIDE SEQUENCE [LARGE SCALE GENOMIC DNA]</scope>
    <source>
        <strain evidence="2 3">CBS 121828</strain>
    </source>
</reference>
<sequence length="417" mass="47904">MPVRRLTPFPRASVPAKTISAHQAKEILTIMRLINTTTLEFQEFFGNHIPKYAILSHTWGEGEVSYQDWQDVVRQPIKNGFFKIWASCDMARHYSLDYLWVDTNCINKDSSAELTEAINSMFAWYQRSAVCFVYLEDFDYGTSGLAYLGFCRYWTRGWTLQELLAPPEVHFFNPKWQPIGTKESLMDKLSKITHIESSYLKDGNTVRKASIACRMSWAAYRSTTRAEDMAYCLMGIFGVNMPLLYGEGERAFSRLQEAIIQHNNDQTIFCWSQSPWTRQGCWPWGGCLAPHPMTFRDSGGFKQPFSDSRLVKSDFQLTNSGLRINLLLLTCFLRWRRGTLAMLDAQDVSAFDCRLCICLTKKGANAFYRSDELLRIPRAWPTVAEEIYLLHNRDVPQISSNFPTTPSSTRNSASKAH</sequence>
<dbReference type="HOGENOM" id="CLU_000288_138_0_1"/>
<proteinExistence type="predicted"/>
<name>A0A0D1Z769_9EURO</name>
<evidence type="ECO:0000259" key="1">
    <source>
        <dbReference type="Pfam" id="PF06985"/>
    </source>
</evidence>
<dbReference type="EMBL" id="KN846952">
    <property type="protein sequence ID" value="KIV82698.1"/>
    <property type="molecule type" value="Genomic_DNA"/>
</dbReference>
<feature type="domain" description="Heterokaryon incompatibility" evidence="1">
    <location>
        <begin position="52"/>
        <end position="139"/>
    </location>
</feature>
<organism evidence="2 3">
    <name type="scientific">Exophiala sideris</name>
    <dbReference type="NCBI Taxonomy" id="1016849"/>
    <lineage>
        <taxon>Eukaryota</taxon>
        <taxon>Fungi</taxon>
        <taxon>Dikarya</taxon>
        <taxon>Ascomycota</taxon>
        <taxon>Pezizomycotina</taxon>
        <taxon>Eurotiomycetes</taxon>
        <taxon>Chaetothyriomycetidae</taxon>
        <taxon>Chaetothyriales</taxon>
        <taxon>Herpotrichiellaceae</taxon>
        <taxon>Exophiala</taxon>
    </lineage>
</organism>